<proteinExistence type="predicted"/>
<sequence>MLTRCSFTNSLLHAAYKWPLLAKGLFSHGQGLNINHHACTMWVGDFKIVIRNYKPSFPHDVFHHRLSVVLKLVEFLVKQLRK</sequence>
<name>A0A2H1WJD0_SPOFR</name>
<accession>A0A2H1WJD0</accession>
<dbReference type="EMBL" id="ODYU01009051">
    <property type="protein sequence ID" value="SOQ53180.1"/>
    <property type="molecule type" value="Genomic_DNA"/>
</dbReference>
<organism evidence="1">
    <name type="scientific">Spodoptera frugiperda</name>
    <name type="common">Fall armyworm</name>
    <dbReference type="NCBI Taxonomy" id="7108"/>
    <lineage>
        <taxon>Eukaryota</taxon>
        <taxon>Metazoa</taxon>
        <taxon>Ecdysozoa</taxon>
        <taxon>Arthropoda</taxon>
        <taxon>Hexapoda</taxon>
        <taxon>Insecta</taxon>
        <taxon>Pterygota</taxon>
        <taxon>Neoptera</taxon>
        <taxon>Endopterygota</taxon>
        <taxon>Lepidoptera</taxon>
        <taxon>Glossata</taxon>
        <taxon>Ditrysia</taxon>
        <taxon>Noctuoidea</taxon>
        <taxon>Noctuidae</taxon>
        <taxon>Amphipyrinae</taxon>
        <taxon>Spodoptera</taxon>
    </lineage>
</organism>
<evidence type="ECO:0000313" key="1">
    <source>
        <dbReference type="EMBL" id="SOQ53180.1"/>
    </source>
</evidence>
<protein>
    <submittedName>
        <fullName evidence="1">SFRICE_017568</fullName>
    </submittedName>
</protein>
<dbReference type="AlphaFoldDB" id="A0A2H1WJD0"/>
<gene>
    <name evidence="1" type="ORF">SFRICE_017568</name>
</gene>
<reference evidence="1" key="1">
    <citation type="submission" date="2016-07" db="EMBL/GenBank/DDBJ databases">
        <authorList>
            <person name="Bretaudeau A."/>
        </authorList>
    </citation>
    <scope>NUCLEOTIDE SEQUENCE</scope>
    <source>
        <strain evidence="1">Rice</strain>
        <tissue evidence="1">Whole body</tissue>
    </source>
</reference>